<dbReference type="Proteomes" id="UP000325286">
    <property type="component" value="Chromosome"/>
</dbReference>
<dbReference type="PANTHER" id="PTHR43832:SF1">
    <property type="entry name" value="S-ADENOSYL-L-METHIONINE-DEPENDENT METHYLTRANSFERASES SUPERFAMILY PROTEIN"/>
    <property type="match status" value="1"/>
</dbReference>
<sequence length="353" mass="40557">MNLIDLAESGWLPDALIRLGIRQLLNRRLKAAEVVDVAAFADQLRASPLAVQTDAANQQHYEVPADFFQQVLGPSLKYSACLFETPQSSLAAAEYAMLRVTCERAEIADGMRVLELGCGWGSLTLWMAGQYPACQITALSNSNSQRNYIEAQARDRGLRNVTVVTKDIRSFSTTQQFDRVVSVEMFEHTRNYQLLLHRVANWLHPSGKAFVHVFCHRQSPYLFETEGTTNWMGRHFFTGGMMPCEDLFRHFDQDLAVERQWRVNGLHYWRTCEHWLRNLDNHRSSLLERFAQDMPAADARRTLERWRMFFMACAELFRYRGGNEWFVAHYLMQPTVADCDAQPAALHAVTLEG</sequence>
<accession>A0A5B9QPF7</accession>
<dbReference type="SUPFAM" id="SSF53335">
    <property type="entry name" value="S-adenosyl-L-methionine-dependent methyltransferases"/>
    <property type="match status" value="1"/>
</dbReference>
<keyword evidence="1" id="KW-0808">Transferase</keyword>
<dbReference type="EC" id="2.1.1.79" evidence="1"/>
<dbReference type="EMBL" id="CP042914">
    <property type="protein sequence ID" value="QEG40967.1"/>
    <property type="molecule type" value="Genomic_DNA"/>
</dbReference>
<dbReference type="CDD" id="cd02440">
    <property type="entry name" value="AdoMet_MTases"/>
    <property type="match status" value="1"/>
</dbReference>
<keyword evidence="2" id="KW-1185">Reference proteome</keyword>
<dbReference type="Pfam" id="PF02353">
    <property type="entry name" value="CMAS"/>
    <property type="match status" value="1"/>
</dbReference>
<keyword evidence="1" id="KW-0489">Methyltransferase</keyword>
<dbReference type="GO" id="GO:0008825">
    <property type="term" value="F:cyclopropane-fatty-acyl-phospholipid synthase activity"/>
    <property type="evidence" value="ECO:0007669"/>
    <property type="project" value="UniProtKB-EC"/>
</dbReference>
<dbReference type="RefSeq" id="WP_068131833.1">
    <property type="nucleotide sequence ID" value="NZ_CP042914.1"/>
</dbReference>
<dbReference type="PANTHER" id="PTHR43832">
    <property type="match status" value="1"/>
</dbReference>
<dbReference type="OrthoDB" id="9782855at2"/>
<name>A0A5B9QPF7_9BACT</name>
<dbReference type="Gene3D" id="3.40.50.150">
    <property type="entry name" value="Vaccinia Virus protein VP39"/>
    <property type="match status" value="1"/>
</dbReference>
<proteinExistence type="predicted"/>
<dbReference type="AlphaFoldDB" id="A0A5B9QPF7"/>
<reference evidence="1 2" key="1">
    <citation type="submission" date="2019-08" db="EMBL/GenBank/DDBJ databases">
        <title>Deep-cultivation of Planctomycetes and their phenomic and genomic characterization uncovers novel biology.</title>
        <authorList>
            <person name="Wiegand S."/>
            <person name="Jogler M."/>
            <person name="Boedeker C."/>
            <person name="Pinto D."/>
            <person name="Vollmers J."/>
            <person name="Rivas-Marin E."/>
            <person name="Kohn T."/>
            <person name="Peeters S.H."/>
            <person name="Heuer A."/>
            <person name="Rast P."/>
            <person name="Oberbeckmann S."/>
            <person name="Bunk B."/>
            <person name="Jeske O."/>
            <person name="Meyerdierks A."/>
            <person name="Storesund J.E."/>
            <person name="Kallscheuer N."/>
            <person name="Luecker S."/>
            <person name="Lage O.M."/>
            <person name="Pohl T."/>
            <person name="Merkel B.J."/>
            <person name="Hornburger P."/>
            <person name="Mueller R.-W."/>
            <person name="Bruemmer F."/>
            <person name="Labrenz M."/>
            <person name="Spormann A.M."/>
            <person name="Op den Camp H."/>
            <person name="Overmann J."/>
            <person name="Amann R."/>
            <person name="Jetten M.S.M."/>
            <person name="Mascher T."/>
            <person name="Medema M.H."/>
            <person name="Devos D.P."/>
            <person name="Kaster A.-K."/>
            <person name="Ovreas L."/>
            <person name="Rohde M."/>
            <person name="Galperin M.Y."/>
            <person name="Jogler C."/>
        </authorList>
    </citation>
    <scope>NUCLEOTIDE SEQUENCE [LARGE SCALE GENOMIC DNA]</scope>
    <source>
        <strain evidence="1 2">UC8</strain>
    </source>
</reference>
<evidence type="ECO:0000313" key="2">
    <source>
        <dbReference type="Proteomes" id="UP000325286"/>
    </source>
</evidence>
<gene>
    <name evidence="1" type="primary">cfa_2</name>
    <name evidence="1" type="ORF">UC8_29850</name>
</gene>
<dbReference type="KEGG" id="rul:UC8_29850"/>
<organism evidence="1 2">
    <name type="scientific">Roseimaritima ulvae</name>
    <dbReference type="NCBI Taxonomy" id="980254"/>
    <lineage>
        <taxon>Bacteria</taxon>
        <taxon>Pseudomonadati</taxon>
        <taxon>Planctomycetota</taxon>
        <taxon>Planctomycetia</taxon>
        <taxon>Pirellulales</taxon>
        <taxon>Pirellulaceae</taxon>
        <taxon>Roseimaritima</taxon>
    </lineage>
</organism>
<protein>
    <submittedName>
        <fullName evidence="1">Cyclopropane-fatty-acyl-phospholipid synthase</fullName>
        <ecNumber evidence="1">2.1.1.79</ecNumber>
    </submittedName>
</protein>
<dbReference type="FunFam" id="3.40.50.150:FF:000554">
    <property type="entry name" value="Cation-transporting ATPase"/>
    <property type="match status" value="1"/>
</dbReference>
<dbReference type="GO" id="GO:0032259">
    <property type="term" value="P:methylation"/>
    <property type="evidence" value="ECO:0007669"/>
    <property type="project" value="UniProtKB-KW"/>
</dbReference>
<dbReference type="InterPro" id="IPR029063">
    <property type="entry name" value="SAM-dependent_MTases_sf"/>
</dbReference>
<evidence type="ECO:0000313" key="1">
    <source>
        <dbReference type="EMBL" id="QEG40967.1"/>
    </source>
</evidence>